<organism evidence="7 8">
    <name type="scientific">Bradyrhizobium erythrophlei</name>
    <dbReference type="NCBI Taxonomy" id="1437360"/>
    <lineage>
        <taxon>Bacteria</taxon>
        <taxon>Pseudomonadati</taxon>
        <taxon>Pseudomonadota</taxon>
        <taxon>Alphaproteobacteria</taxon>
        <taxon>Hyphomicrobiales</taxon>
        <taxon>Nitrobacteraceae</taxon>
        <taxon>Bradyrhizobium</taxon>
    </lineage>
</organism>
<reference evidence="7 8" key="1">
    <citation type="submission" date="2016-11" db="EMBL/GenBank/DDBJ databases">
        <authorList>
            <person name="Jaros S."/>
            <person name="Januszkiewicz K."/>
            <person name="Wedrychowicz H."/>
        </authorList>
    </citation>
    <scope>NUCLEOTIDE SEQUENCE [LARGE SCALE GENOMIC DNA]</scope>
    <source>
        <strain evidence="7 8">GAS138</strain>
    </source>
</reference>
<evidence type="ECO:0000256" key="2">
    <source>
        <dbReference type="ARBA" id="ARBA00009437"/>
    </source>
</evidence>
<dbReference type="InterPro" id="IPR036388">
    <property type="entry name" value="WH-like_DNA-bd_sf"/>
</dbReference>
<proteinExistence type="inferred from homology"/>
<keyword evidence="3" id="KW-0805">Transcription regulation</keyword>
<evidence type="ECO:0000259" key="6">
    <source>
        <dbReference type="PROSITE" id="PS50931"/>
    </source>
</evidence>
<evidence type="ECO:0000256" key="1">
    <source>
        <dbReference type="ARBA" id="ARBA00003502"/>
    </source>
</evidence>
<dbReference type="OrthoDB" id="9791253at2"/>
<feature type="domain" description="HTH lysR-type" evidence="6">
    <location>
        <begin position="4"/>
        <end position="61"/>
    </location>
</feature>
<dbReference type="FunFam" id="1.10.10.10:FF:000001">
    <property type="entry name" value="LysR family transcriptional regulator"/>
    <property type="match status" value="1"/>
</dbReference>
<comment type="similarity">
    <text evidence="2">Belongs to the LysR transcriptional regulatory family.</text>
</comment>
<accession>A0A1M5RBK6</accession>
<dbReference type="InterPro" id="IPR005119">
    <property type="entry name" value="LysR_subst-bd"/>
</dbReference>
<dbReference type="GO" id="GO:0032993">
    <property type="term" value="C:protein-DNA complex"/>
    <property type="evidence" value="ECO:0007669"/>
    <property type="project" value="TreeGrafter"/>
</dbReference>
<dbReference type="GO" id="GO:0003677">
    <property type="term" value="F:DNA binding"/>
    <property type="evidence" value="ECO:0007669"/>
    <property type="project" value="UniProtKB-KW"/>
</dbReference>
<keyword evidence="4" id="KW-0238">DNA-binding</keyword>
<dbReference type="EMBL" id="LT670817">
    <property type="protein sequence ID" value="SHH23416.1"/>
    <property type="molecule type" value="Genomic_DNA"/>
</dbReference>
<dbReference type="Gene3D" id="3.40.190.10">
    <property type="entry name" value="Periplasmic binding protein-like II"/>
    <property type="match status" value="2"/>
</dbReference>
<evidence type="ECO:0000256" key="5">
    <source>
        <dbReference type="ARBA" id="ARBA00023163"/>
    </source>
</evidence>
<dbReference type="GO" id="GO:0003700">
    <property type="term" value="F:DNA-binding transcription factor activity"/>
    <property type="evidence" value="ECO:0007669"/>
    <property type="project" value="InterPro"/>
</dbReference>
<dbReference type="PANTHER" id="PTHR30346:SF17">
    <property type="entry name" value="LYSR FAMILY TRANSCRIPTIONAL REGULATOR"/>
    <property type="match status" value="1"/>
</dbReference>
<evidence type="ECO:0000313" key="7">
    <source>
        <dbReference type="EMBL" id="SHH23416.1"/>
    </source>
</evidence>
<dbReference type="Pfam" id="PF00126">
    <property type="entry name" value="HTH_1"/>
    <property type="match status" value="1"/>
</dbReference>
<protein>
    <submittedName>
        <fullName evidence="7">Transcriptional regulator, LysR family</fullName>
    </submittedName>
</protein>
<name>A0A1M5RBK6_9BRAD</name>
<dbReference type="PROSITE" id="PS50931">
    <property type="entry name" value="HTH_LYSR"/>
    <property type="match status" value="1"/>
</dbReference>
<dbReference type="Proteomes" id="UP000189796">
    <property type="component" value="Chromosome I"/>
</dbReference>
<dbReference type="InterPro" id="IPR000847">
    <property type="entry name" value="LysR_HTH_N"/>
</dbReference>
<dbReference type="Pfam" id="PF03466">
    <property type="entry name" value="LysR_substrate"/>
    <property type="match status" value="1"/>
</dbReference>
<dbReference type="CDD" id="cd08414">
    <property type="entry name" value="PBP2_LTTR_aromatics_like"/>
    <property type="match status" value="1"/>
</dbReference>
<dbReference type="RefSeq" id="WP_079603003.1">
    <property type="nucleotide sequence ID" value="NZ_LT670817.1"/>
</dbReference>
<dbReference type="SUPFAM" id="SSF53850">
    <property type="entry name" value="Periplasmic binding protein-like II"/>
    <property type="match status" value="1"/>
</dbReference>
<evidence type="ECO:0000256" key="4">
    <source>
        <dbReference type="ARBA" id="ARBA00023125"/>
    </source>
</evidence>
<evidence type="ECO:0000256" key="3">
    <source>
        <dbReference type="ARBA" id="ARBA00023015"/>
    </source>
</evidence>
<evidence type="ECO:0000313" key="8">
    <source>
        <dbReference type="Proteomes" id="UP000189796"/>
    </source>
</evidence>
<dbReference type="InterPro" id="IPR036390">
    <property type="entry name" value="WH_DNA-bd_sf"/>
</dbReference>
<dbReference type="AlphaFoldDB" id="A0A1M5RBK6"/>
<dbReference type="Gene3D" id="1.10.10.10">
    <property type="entry name" value="Winged helix-like DNA-binding domain superfamily/Winged helix DNA-binding domain"/>
    <property type="match status" value="1"/>
</dbReference>
<gene>
    <name evidence="7" type="ORF">SAMN05443248_4155</name>
</gene>
<dbReference type="SUPFAM" id="SSF46785">
    <property type="entry name" value="Winged helix' DNA-binding domain"/>
    <property type="match status" value="1"/>
</dbReference>
<keyword evidence="5" id="KW-0804">Transcription</keyword>
<comment type="function">
    <text evidence="1">NodD regulates the expression of the nodABCFE genes which encode other nodulation proteins. NodD is also a negative regulator of its own expression. Binds flavonoids as inducers.</text>
</comment>
<sequence>MQSFLNAKIHYFLAVGEALSFRKAARKLGIAQPALSRSIRQLEQHLGFALFERSTRHVALTEAGEALFRDGRDALRQLDRAFARAAQVAQGLRGTLRIGYSTFAATGPMSDIIIEFRKQYPDAHVALRLLASSEQAAAFEEGALDLGFMMSNVSSAPLRATPLSSERLIAIVPASYPWAKKRSLTLTQLATAPIVIGTASRWRGFRALVDEMTATKGLKLNIVEDADDLPVLLQLVRSGFGCTILDASFIPTLPPGVKALEIADAATTLDMSLVWRVDGPSPLVPRFAEVAERLIRKDNRGQRS</sequence>
<dbReference type="PRINTS" id="PR00039">
    <property type="entry name" value="HTHLYSR"/>
</dbReference>
<dbReference type="PANTHER" id="PTHR30346">
    <property type="entry name" value="TRANSCRIPTIONAL DUAL REGULATOR HCAR-RELATED"/>
    <property type="match status" value="1"/>
</dbReference>